<dbReference type="EMBL" id="BK014797">
    <property type="protein sequence ID" value="DAD76264.1"/>
    <property type="molecule type" value="Genomic_DNA"/>
</dbReference>
<protein>
    <submittedName>
        <fullName evidence="1">Uncharacterized protein</fullName>
    </submittedName>
</protein>
<evidence type="ECO:0000313" key="1">
    <source>
        <dbReference type="EMBL" id="DAD76264.1"/>
    </source>
</evidence>
<proteinExistence type="predicted"/>
<organism evidence="1">
    <name type="scientific">Siphoviridae sp. ctrfD19</name>
    <dbReference type="NCBI Taxonomy" id="2826478"/>
    <lineage>
        <taxon>Viruses</taxon>
        <taxon>Duplodnaviria</taxon>
        <taxon>Heunggongvirae</taxon>
        <taxon>Uroviricota</taxon>
        <taxon>Caudoviricetes</taxon>
    </lineage>
</organism>
<reference evidence="1" key="1">
    <citation type="journal article" date="2021" name="Proc. Natl. Acad. Sci. U.S.A.">
        <title>A Catalog of Tens of Thousands of Viruses from Human Metagenomes Reveals Hidden Associations with Chronic Diseases.</title>
        <authorList>
            <person name="Tisza M.J."/>
            <person name="Buck C.B."/>
        </authorList>
    </citation>
    <scope>NUCLEOTIDE SEQUENCE</scope>
    <source>
        <strain evidence="1">CtrfD19</strain>
    </source>
</reference>
<name>A0A8S5M287_9CAUD</name>
<accession>A0A8S5M287</accession>
<sequence>MSESIQSTLISALPAATKVSDTDIVVLENGSTTQKITIAQLKEALGINALNTNCIGSHTAYVAFTLLGDYWWVSSPIPCFCANKRNITFGSNIKNKTDNVNSEISQSLFEIRKYNDSFYVLTNDQSVAGYIFGSLHPNRVWEFLYNVS</sequence>